<reference evidence="10" key="1">
    <citation type="journal article" date="2016" name="BMC Genomics">
        <title>Comparative transcriptomics enlarges the toolkit of known developmental genes in mollusks.</title>
        <authorList>
            <person name="De Oliveira A.L."/>
            <person name="Wollesen T."/>
            <person name="Kristof A."/>
            <person name="Scherholz M."/>
            <person name="Redl E."/>
            <person name="Todt C."/>
            <person name="Bleidorn C."/>
            <person name="Wanninger A."/>
        </authorList>
    </citation>
    <scope>NUCLEOTIDE SEQUENCE</scope>
</reference>
<proteinExistence type="evidence at transcript level"/>
<protein>
    <submittedName>
        <fullName evidence="10">Homeobox hox 3</fullName>
    </submittedName>
</protein>
<keyword evidence="3 6" id="KW-0238">DNA-binding</keyword>
<organism evidence="10">
    <name type="scientific">Wirenia argentea</name>
    <dbReference type="NCBI Taxonomy" id="669229"/>
    <lineage>
        <taxon>Eukaryota</taxon>
        <taxon>Metazoa</taxon>
        <taxon>Spiralia</taxon>
        <taxon>Lophotrochozoa</taxon>
        <taxon>Mollusca</taxon>
        <taxon>Aplacophora</taxon>
        <taxon>Solenogastres</taxon>
        <taxon>Pholidoskepia</taxon>
        <taxon>Gymnomeniidae</taxon>
        <taxon>Wirenia</taxon>
    </lineage>
</organism>
<accession>A0A1J0M5R9</accession>
<evidence type="ECO:0000256" key="2">
    <source>
        <dbReference type="ARBA" id="ARBA00022473"/>
    </source>
</evidence>
<dbReference type="GO" id="GO:0045944">
    <property type="term" value="P:positive regulation of transcription by RNA polymerase II"/>
    <property type="evidence" value="ECO:0007669"/>
    <property type="project" value="UniProtKB-ARBA"/>
</dbReference>
<feature type="region of interest" description="Disordered" evidence="8">
    <location>
        <begin position="109"/>
        <end position="139"/>
    </location>
</feature>
<dbReference type="PRINTS" id="PR00024">
    <property type="entry name" value="HOMEOBOX"/>
</dbReference>
<evidence type="ECO:0000256" key="8">
    <source>
        <dbReference type="SAM" id="MobiDB-lite"/>
    </source>
</evidence>
<evidence type="ECO:0000256" key="7">
    <source>
        <dbReference type="RuleBase" id="RU000682"/>
    </source>
</evidence>
<dbReference type="AlphaFoldDB" id="A0A1J0M5R9"/>
<evidence type="ECO:0000256" key="5">
    <source>
        <dbReference type="ARBA" id="ARBA00023242"/>
    </source>
</evidence>
<keyword evidence="2" id="KW-0217">Developmental protein</keyword>
<sequence length="400" mass="45012">MSHQVMQPGMPYNDVIHKGFYEHSTPFYPTPNFYQCESSYPYDYPNYRTSPSPPQDFYNPCYQNGIPINPDYVYGHCDRDPGQYSAPLPSNALKSSCGNPQEIYPWMRDNKQTPKCKPQPPAVSPEGDTSGGEAPTKRARTAYTSSQLVELEKEFHFNRYLCRPRRIEMAALLSLSERQIKIWFQNRRMKFKKENRLKGECGDEGDSPIPTLQSVVDDCKNLSNSCGASLGNNCMTSLPGGNCIPNQNVSSNFDVFHPQNGVDVRCLSDNSMVTRADDVINKTDSDDALYGHHNNNTPPPIVSYPGQTKPEVDSFDLKPSMDARMQPLPCRLDGMSANSQRYYNDLTFNNNNSGYRNDATDVIDGYNVTSLPTTIPHHAQGYPSNAFNNGYNYGQKLTHL</sequence>
<dbReference type="CDD" id="cd00086">
    <property type="entry name" value="homeodomain"/>
    <property type="match status" value="1"/>
</dbReference>
<dbReference type="PROSITE" id="PS50071">
    <property type="entry name" value="HOMEOBOX_2"/>
    <property type="match status" value="1"/>
</dbReference>
<feature type="domain" description="Homeobox" evidence="9">
    <location>
        <begin position="134"/>
        <end position="194"/>
    </location>
</feature>
<reference evidence="10" key="2">
    <citation type="submission" date="2016-06" db="EMBL/GenBank/DDBJ databases">
        <authorList>
            <person name="Kjaerup R.B."/>
            <person name="Dalgaard T.S."/>
            <person name="Juul-Madsen H.R."/>
        </authorList>
    </citation>
    <scope>NUCLEOTIDE SEQUENCE</scope>
</reference>
<evidence type="ECO:0000259" key="9">
    <source>
        <dbReference type="PROSITE" id="PS50071"/>
    </source>
</evidence>
<dbReference type="GO" id="GO:0005634">
    <property type="term" value="C:nucleus"/>
    <property type="evidence" value="ECO:0007669"/>
    <property type="project" value="UniProtKB-SubCell"/>
</dbReference>
<dbReference type="EMBL" id="KX365148">
    <property type="protein sequence ID" value="APD15711.1"/>
    <property type="molecule type" value="mRNA"/>
</dbReference>
<dbReference type="PROSITE" id="PS00032">
    <property type="entry name" value="ANTENNAPEDIA"/>
    <property type="match status" value="1"/>
</dbReference>
<evidence type="ECO:0000256" key="4">
    <source>
        <dbReference type="ARBA" id="ARBA00023155"/>
    </source>
</evidence>
<dbReference type="InterPro" id="IPR009057">
    <property type="entry name" value="Homeodomain-like_sf"/>
</dbReference>
<dbReference type="InterPro" id="IPR020479">
    <property type="entry name" value="HD_metazoa"/>
</dbReference>
<dbReference type="GO" id="GO:0000978">
    <property type="term" value="F:RNA polymerase II cis-regulatory region sequence-specific DNA binding"/>
    <property type="evidence" value="ECO:0007669"/>
    <property type="project" value="TreeGrafter"/>
</dbReference>
<keyword evidence="5 6" id="KW-0539">Nucleus</keyword>
<dbReference type="Pfam" id="PF00046">
    <property type="entry name" value="Homeodomain"/>
    <property type="match status" value="1"/>
</dbReference>
<dbReference type="InterPro" id="IPR001356">
    <property type="entry name" value="HD"/>
</dbReference>
<name>A0A1J0M5R9_9MOLL</name>
<evidence type="ECO:0000256" key="1">
    <source>
        <dbReference type="ARBA" id="ARBA00004123"/>
    </source>
</evidence>
<dbReference type="Gene3D" id="1.10.10.60">
    <property type="entry name" value="Homeodomain-like"/>
    <property type="match status" value="1"/>
</dbReference>
<dbReference type="PANTHER" id="PTHR45664:SF12">
    <property type="entry name" value="PANCREAS_DUODENUM HOMEOBOX PROTEIN 1"/>
    <property type="match status" value="1"/>
</dbReference>
<dbReference type="PANTHER" id="PTHR45664">
    <property type="entry name" value="PROTEIN ZERKNUELLT 1-RELATED"/>
    <property type="match status" value="1"/>
</dbReference>
<dbReference type="PROSITE" id="PS00027">
    <property type="entry name" value="HOMEOBOX_1"/>
    <property type="match status" value="1"/>
</dbReference>
<evidence type="ECO:0000256" key="3">
    <source>
        <dbReference type="ARBA" id="ARBA00023125"/>
    </source>
</evidence>
<dbReference type="GO" id="GO:0000981">
    <property type="term" value="F:DNA-binding transcription factor activity, RNA polymerase II-specific"/>
    <property type="evidence" value="ECO:0007669"/>
    <property type="project" value="InterPro"/>
</dbReference>
<dbReference type="InterPro" id="IPR017970">
    <property type="entry name" value="Homeobox_CS"/>
</dbReference>
<feature type="DNA-binding region" description="Homeobox" evidence="6">
    <location>
        <begin position="136"/>
        <end position="195"/>
    </location>
</feature>
<gene>
    <name evidence="10" type="primary">Hox3</name>
</gene>
<comment type="subcellular location">
    <subcellularLocation>
        <location evidence="1 6 7">Nucleus</location>
    </subcellularLocation>
</comment>
<keyword evidence="4 6" id="KW-0371">Homeobox</keyword>
<dbReference type="FunFam" id="1.10.10.60:FF:000504">
    <property type="entry name" value="Transcription factor RFX3"/>
    <property type="match status" value="1"/>
</dbReference>
<dbReference type="InterPro" id="IPR001827">
    <property type="entry name" value="Homeobox_Antennapedia_CS"/>
</dbReference>
<dbReference type="SUPFAM" id="SSF46689">
    <property type="entry name" value="Homeodomain-like"/>
    <property type="match status" value="1"/>
</dbReference>
<evidence type="ECO:0000313" key="10">
    <source>
        <dbReference type="EMBL" id="APD15711.1"/>
    </source>
</evidence>
<evidence type="ECO:0000256" key="6">
    <source>
        <dbReference type="PROSITE-ProRule" id="PRU00108"/>
    </source>
</evidence>
<dbReference type="SMART" id="SM00389">
    <property type="entry name" value="HOX"/>
    <property type="match status" value="1"/>
</dbReference>